<name>A0A0K8RRP5_IXORI</name>
<evidence type="ECO:0000313" key="2">
    <source>
        <dbReference type="EMBL" id="JAA73299.1"/>
    </source>
</evidence>
<organism evidence="2">
    <name type="scientific">Ixodes ricinus</name>
    <name type="common">Common tick</name>
    <name type="synonym">Acarus ricinus</name>
    <dbReference type="NCBI Taxonomy" id="34613"/>
    <lineage>
        <taxon>Eukaryota</taxon>
        <taxon>Metazoa</taxon>
        <taxon>Ecdysozoa</taxon>
        <taxon>Arthropoda</taxon>
        <taxon>Chelicerata</taxon>
        <taxon>Arachnida</taxon>
        <taxon>Acari</taxon>
        <taxon>Parasitiformes</taxon>
        <taxon>Ixodida</taxon>
        <taxon>Ixodoidea</taxon>
        <taxon>Ixodidae</taxon>
        <taxon>Ixodinae</taxon>
        <taxon>Ixodes</taxon>
    </lineage>
</organism>
<dbReference type="AlphaFoldDB" id="A0A0K8RRP5"/>
<reference evidence="2" key="1">
    <citation type="submission" date="2012-12" db="EMBL/GenBank/DDBJ databases">
        <title>Identification and characterization of a phenylalanine ammonia-lyase gene family in Isatis indigotica Fort.</title>
        <authorList>
            <person name="Liu Q."/>
            <person name="Chen J."/>
            <person name="Zhou X."/>
            <person name="Di P."/>
            <person name="Xiao Y."/>
            <person name="Xuan H."/>
            <person name="Zhang L."/>
            <person name="Chen W."/>
        </authorList>
    </citation>
    <scope>NUCLEOTIDE SEQUENCE</scope>
    <source>
        <tissue evidence="2">Salivary gland</tissue>
    </source>
</reference>
<evidence type="ECO:0000256" key="1">
    <source>
        <dbReference type="SAM" id="MobiDB-lite"/>
    </source>
</evidence>
<accession>A0A0K8RRP5</accession>
<sequence>LPSPLVVVPLGTDRTRPDPVPVPRTSVRFGNVPTTRRVRTYVTGTGTGGTKERTGTVPFRVKPEGTVTFLITNRGYRGVTGTPNVGTVPGTGPICRNRDREVR</sequence>
<feature type="region of interest" description="Disordered" evidence="1">
    <location>
        <begin position="76"/>
        <end position="103"/>
    </location>
</feature>
<dbReference type="EMBL" id="GADI01000509">
    <property type="protein sequence ID" value="JAA73299.1"/>
    <property type="molecule type" value="mRNA"/>
</dbReference>
<feature type="compositionally biased region" description="Low complexity" evidence="1">
    <location>
        <begin position="79"/>
        <end position="93"/>
    </location>
</feature>
<feature type="non-terminal residue" evidence="2">
    <location>
        <position position="1"/>
    </location>
</feature>
<protein>
    <submittedName>
        <fullName evidence="2">Putative fam43</fullName>
    </submittedName>
</protein>
<proteinExistence type="evidence at transcript level"/>